<keyword evidence="2" id="KW-0929">Antimicrobial</keyword>
<dbReference type="EMBL" id="CACSHJ010000088">
    <property type="protein sequence ID" value="CAA0356729.1"/>
    <property type="molecule type" value="Genomic_DNA"/>
</dbReference>
<evidence type="ECO:0000256" key="6">
    <source>
        <dbReference type="SAM" id="SignalP"/>
    </source>
</evidence>
<feature type="signal peptide" evidence="6">
    <location>
        <begin position="1"/>
        <end position="25"/>
    </location>
</feature>
<evidence type="ECO:0000256" key="2">
    <source>
        <dbReference type="ARBA" id="ARBA00022529"/>
    </source>
</evidence>
<protein>
    <recommendedName>
        <fullName evidence="7">Defensin-like domain-containing protein</fullName>
    </recommendedName>
</protein>
<keyword evidence="3" id="KW-0295">Fungicide</keyword>
<organism evidence="8 9">
    <name type="scientific">Arabidopsis thaliana</name>
    <name type="common">Mouse-ear cress</name>
    <dbReference type="NCBI Taxonomy" id="3702"/>
    <lineage>
        <taxon>Eukaryota</taxon>
        <taxon>Viridiplantae</taxon>
        <taxon>Streptophyta</taxon>
        <taxon>Embryophyta</taxon>
        <taxon>Tracheophyta</taxon>
        <taxon>Spermatophyta</taxon>
        <taxon>Magnoliopsida</taxon>
        <taxon>eudicotyledons</taxon>
        <taxon>Gunneridae</taxon>
        <taxon>Pentapetalae</taxon>
        <taxon>rosids</taxon>
        <taxon>malvids</taxon>
        <taxon>Brassicales</taxon>
        <taxon>Brassicaceae</taxon>
        <taxon>Camelineae</taxon>
        <taxon>Arabidopsis</taxon>
    </lineage>
</organism>
<evidence type="ECO:0000313" key="8">
    <source>
        <dbReference type="EMBL" id="CAA0356729.1"/>
    </source>
</evidence>
<keyword evidence="5" id="KW-1015">Disulfide bond</keyword>
<evidence type="ECO:0000259" key="7">
    <source>
        <dbReference type="Pfam" id="PF24552"/>
    </source>
</evidence>
<dbReference type="Pfam" id="PF24552">
    <property type="entry name" value="Defensin"/>
    <property type="match status" value="1"/>
</dbReference>
<gene>
    <name evidence="8" type="ORF">C24_LOCUS7307</name>
</gene>
<name>A0A5S9WWZ0_ARATH</name>
<accession>A0A5S9WWZ0</accession>
<keyword evidence="4" id="KW-0611">Plant defense</keyword>
<sequence length="73" mass="8363">MRFTSMIFVLVVILINSLFNFNVLASSVIETTKNDVCATPCTRRYGTYECWHDCLHERYNDGGCVDGRCCCKK</sequence>
<evidence type="ECO:0000256" key="3">
    <source>
        <dbReference type="ARBA" id="ARBA00022577"/>
    </source>
</evidence>
<proteinExistence type="inferred from homology"/>
<evidence type="ECO:0000256" key="1">
    <source>
        <dbReference type="ARBA" id="ARBA00006722"/>
    </source>
</evidence>
<dbReference type="AlphaFoldDB" id="A0A5S9WWZ0"/>
<evidence type="ECO:0000313" key="9">
    <source>
        <dbReference type="Proteomes" id="UP000434276"/>
    </source>
</evidence>
<dbReference type="InterPro" id="IPR056373">
    <property type="entry name" value="Defensin-like_dom"/>
</dbReference>
<reference evidence="8 9" key="1">
    <citation type="submission" date="2019-12" db="EMBL/GenBank/DDBJ databases">
        <authorList>
            <person name="Jiao W.-B."/>
            <person name="Schneeberger K."/>
        </authorList>
    </citation>
    <scope>NUCLEOTIDE SEQUENCE [LARGE SCALE GENOMIC DNA]</scope>
    <source>
        <strain evidence="9">cv. C24</strain>
    </source>
</reference>
<evidence type="ECO:0000256" key="4">
    <source>
        <dbReference type="ARBA" id="ARBA00022821"/>
    </source>
</evidence>
<evidence type="ECO:0000256" key="5">
    <source>
        <dbReference type="ARBA" id="ARBA00023157"/>
    </source>
</evidence>
<dbReference type="GO" id="GO:0050832">
    <property type="term" value="P:defense response to fungus"/>
    <property type="evidence" value="ECO:0007669"/>
    <property type="project" value="UniProtKB-KW"/>
</dbReference>
<feature type="domain" description="Defensin-like" evidence="7">
    <location>
        <begin position="35"/>
        <end position="73"/>
    </location>
</feature>
<dbReference type="GO" id="GO:0031640">
    <property type="term" value="P:killing of cells of another organism"/>
    <property type="evidence" value="ECO:0007669"/>
    <property type="project" value="UniProtKB-KW"/>
</dbReference>
<dbReference type="ExpressionAtlas" id="A0A5S9WWZ0">
    <property type="expression patterns" value="baseline"/>
</dbReference>
<feature type="chain" id="PRO_5024788499" description="Defensin-like domain-containing protein" evidence="6">
    <location>
        <begin position="26"/>
        <end position="73"/>
    </location>
</feature>
<dbReference type="OrthoDB" id="1083571at2759"/>
<comment type="similarity">
    <text evidence="1">Belongs to the DEFL family.</text>
</comment>
<dbReference type="Proteomes" id="UP000434276">
    <property type="component" value="Unassembled WGS sequence"/>
</dbReference>
<keyword evidence="6" id="KW-0732">Signal</keyword>